<gene>
    <name evidence="11" type="ORF">DXX93_09615</name>
</gene>
<dbReference type="OrthoDB" id="9805807at2"/>
<dbReference type="InterPro" id="IPR015421">
    <property type="entry name" value="PyrdxlP-dep_Trfase_major"/>
</dbReference>
<accession>A0A3E0TSA6</accession>
<dbReference type="CDD" id="cd00614">
    <property type="entry name" value="CGS_like"/>
    <property type="match status" value="1"/>
</dbReference>
<feature type="compositionally biased region" description="Polar residues" evidence="10">
    <location>
        <begin position="1"/>
        <end position="18"/>
    </location>
</feature>
<dbReference type="Gene3D" id="3.40.640.10">
    <property type="entry name" value="Type I PLP-dependent aspartate aminotransferase-like (Major domain)"/>
    <property type="match status" value="1"/>
</dbReference>
<reference evidence="11 12" key="1">
    <citation type="submission" date="2018-08" db="EMBL/GenBank/DDBJ databases">
        <title>Thalassotalea euphylliae genome.</title>
        <authorList>
            <person name="Summers S."/>
            <person name="Rice S.A."/>
            <person name="Freckelton M.L."/>
            <person name="Nedved B.T."/>
            <person name="Hadfield M.G."/>
        </authorList>
    </citation>
    <scope>NUCLEOTIDE SEQUENCE [LARGE SCALE GENOMIC DNA]</scope>
    <source>
        <strain evidence="11 12">H1</strain>
    </source>
</reference>
<dbReference type="PANTHER" id="PTHR43500">
    <property type="entry name" value="CYSTATHIONINE BETA-LYASE-RELATED"/>
    <property type="match status" value="1"/>
</dbReference>
<feature type="region of interest" description="Disordered" evidence="10">
    <location>
        <begin position="1"/>
        <end position="28"/>
    </location>
</feature>
<dbReference type="FunFam" id="3.40.640.10:FF:000046">
    <property type="entry name" value="Cystathionine gamma-lyase"/>
    <property type="match status" value="1"/>
</dbReference>
<evidence type="ECO:0000256" key="8">
    <source>
        <dbReference type="PIRSR" id="PIRSR001434-2"/>
    </source>
</evidence>
<evidence type="ECO:0000256" key="9">
    <source>
        <dbReference type="RuleBase" id="RU362118"/>
    </source>
</evidence>
<dbReference type="Gene3D" id="3.90.1150.10">
    <property type="entry name" value="Aspartate Aminotransferase, domain 1"/>
    <property type="match status" value="1"/>
</dbReference>
<dbReference type="GO" id="GO:0019450">
    <property type="term" value="P:L-cysteine catabolic process to pyruvate"/>
    <property type="evidence" value="ECO:0007669"/>
    <property type="project" value="TreeGrafter"/>
</dbReference>
<keyword evidence="4 11" id="KW-0456">Lyase</keyword>
<dbReference type="GO" id="GO:0019346">
    <property type="term" value="P:transsulfuration"/>
    <property type="evidence" value="ECO:0007669"/>
    <property type="project" value="InterPro"/>
</dbReference>
<protein>
    <submittedName>
        <fullName evidence="11">Cystathionine beta-lyase</fullName>
        <ecNumber evidence="11">4.4.1.8</ecNumber>
    </submittedName>
</protein>
<comment type="catalytic activity">
    <reaction evidence="6">
        <text>L,L-cystathionine + H2O = L-homocysteine + pyruvate + NH4(+)</text>
        <dbReference type="Rhea" id="RHEA:13965"/>
        <dbReference type="ChEBI" id="CHEBI:15361"/>
        <dbReference type="ChEBI" id="CHEBI:15377"/>
        <dbReference type="ChEBI" id="CHEBI:28938"/>
        <dbReference type="ChEBI" id="CHEBI:58161"/>
        <dbReference type="ChEBI" id="CHEBI:58199"/>
    </reaction>
</comment>
<evidence type="ECO:0000256" key="2">
    <source>
        <dbReference type="ARBA" id="ARBA00009077"/>
    </source>
</evidence>
<dbReference type="RefSeq" id="WP_116007911.1">
    <property type="nucleotide sequence ID" value="NZ_QUOU01000001.1"/>
</dbReference>
<dbReference type="InterPro" id="IPR015424">
    <property type="entry name" value="PyrdxlP-dep_Trfase"/>
</dbReference>
<keyword evidence="3 8" id="KW-0663">Pyridoxal phosphate</keyword>
<sequence>MSNPKSPEQSSESNNAPKQDTKIVNAGRSDKWTNGVVNPAVQRASTVVFDSVKQMKHATANKANQVLFYGRRGTSTSFAFSDAMTELEGGVGCALYPSGTAAITNAILAFVKTGDHILMVDTAYEPTRSFCDNILAKMGVETTYYDPVIGADIESLIRENTSLVFLEAPGSLTMEVQDIPAISEVAHRHGCSVLLDNTWASPINLKPFELGVDVSIQAATKYVVGHSDVMLGTATANEAHWPQLRESSYTMGQCTSPDDLYLALRGIRTLGVRMKQHEQSALKIARWLSEREEVETIFHPAFPSCPGHEQFKRDFLGSNGLFSFVVKPEFAKDVTAFLDGMHHFKMGYSWGGFESLILAVQNVGAMRTATDWQYQGPLVRLHVGLEDVDDLIEDLAKGFERLAGKA</sequence>
<comment type="caution">
    <text evidence="11">The sequence shown here is derived from an EMBL/GenBank/DDBJ whole genome shotgun (WGS) entry which is preliminary data.</text>
</comment>
<dbReference type="Pfam" id="PF01053">
    <property type="entry name" value="Cys_Met_Meta_PP"/>
    <property type="match status" value="1"/>
</dbReference>
<evidence type="ECO:0000256" key="3">
    <source>
        <dbReference type="ARBA" id="ARBA00022898"/>
    </source>
</evidence>
<dbReference type="NCBIfam" id="NF006538">
    <property type="entry name" value="PRK09028.1"/>
    <property type="match status" value="1"/>
</dbReference>
<dbReference type="EMBL" id="QUOU01000001">
    <property type="protein sequence ID" value="REL26805.1"/>
    <property type="molecule type" value="Genomic_DNA"/>
</dbReference>
<evidence type="ECO:0000313" key="12">
    <source>
        <dbReference type="Proteomes" id="UP000256478"/>
    </source>
</evidence>
<dbReference type="AlphaFoldDB" id="A0A3E0TSA6"/>
<organism evidence="11 12">
    <name type="scientific">Thalassotalea euphylliae</name>
    <dbReference type="NCBI Taxonomy" id="1655234"/>
    <lineage>
        <taxon>Bacteria</taxon>
        <taxon>Pseudomonadati</taxon>
        <taxon>Pseudomonadota</taxon>
        <taxon>Gammaproteobacteria</taxon>
        <taxon>Alteromonadales</taxon>
        <taxon>Colwelliaceae</taxon>
        <taxon>Thalassotalea</taxon>
    </lineage>
</organism>
<dbReference type="SUPFAM" id="SSF53383">
    <property type="entry name" value="PLP-dependent transferases"/>
    <property type="match status" value="1"/>
</dbReference>
<dbReference type="PROSITE" id="PS00868">
    <property type="entry name" value="CYS_MET_METAB_PP"/>
    <property type="match status" value="1"/>
</dbReference>
<dbReference type="NCBIfam" id="TIGR01324">
    <property type="entry name" value="cysta_beta_ly_B"/>
    <property type="match status" value="1"/>
</dbReference>
<comment type="cofactor">
    <cofactor evidence="1 9">
        <name>pyridoxal 5'-phosphate</name>
        <dbReference type="ChEBI" id="CHEBI:597326"/>
    </cofactor>
</comment>
<name>A0A3E0TSA6_9GAMM</name>
<evidence type="ECO:0000256" key="6">
    <source>
        <dbReference type="ARBA" id="ARBA00047517"/>
    </source>
</evidence>
<evidence type="ECO:0000256" key="5">
    <source>
        <dbReference type="ARBA" id="ARBA00046315"/>
    </source>
</evidence>
<dbReference type="PANTHER" id="PTHR43500:SF1">
    <property type="entry name" value="CYSTATHIONINE BETA-LYASE-RELATED"/>
    <property type="match status" value="1"/>
</dbReference>
<dbReference type="InterPro" id="IPR006233">
    <property type="entry name" value="Cys_b_lyase_bac"/>
</dbReference>
<comment type="catalytic activity">
    <reaction evidence="7">
        <text>an S-substituted L-cysteine + H2O = a thiol + pyruvate + NH4(+)</text>
        <dbReference type="Rhea" id="RHEA:18121"/>
        <dbReference type="ChEBI" id="CHEBI:15361"/>
        <dbReference type="ChEBI" id="CHEBI:15377"/>
        <dbReference type="ChEBI" id="CHEBI:28938"/>
        <dbReference type="ChEBI" id="CHEBI:29256"/>
        <dbReference type="ChEBI" id="CHEBI:58717"/>
        <dbReference type="EC" id="4.4.1.13"/>
    </reaction>
</comment>
<proteinExistence type="inferred from homology"/>
<dbReference type="EC" id="4.4.1.8" evidence="11"/>
<evidence type="ECO:0000256" key="1">
    <source>
        <dbReference type="ARBA" id="ARBA00001933"/>
    </source>
</evidence>
<dbReference type="GO" id="GO:0047804">
    <property type="term" value="F:cysteine-S-conjugate beta-lyase activity"/>
    <property type="evidence" value="ECO:0007669"/>
    <property type="project" value="UniProtKB-EC"/>
</dbReference>
<dbReference type="GO" id="GO:0030170">
    <property type="term" value="F:pyridoxal phosphate binding"/>
    <property type="evidence" value="ECO:0007669"/>
    <property type="project" value="InterPro"/>
</dbReference>
<evidence type="ECO:0000256" key="10">
    <source>
        <dbReference type="SAM" id="MobiDB-lite"/>
    </source>
</evidence>
<comment type="pathway">
    <text evidence="5">Amino-acid biosynthesis; L-methionine biosynthesis via de novo pathway; L-homocysteine from L-cystathionine: step 1/1.</text>
</comment>
<dbReference type="PIRSF" id="PIRSF001434">
    <property type="entry name" value="CGS"/>
    <property type="match status" value="1"/>
</dbReference>
<comment type="similarity">
    <text evidence="2 9">Belongs to the trans-sulfuration enzymes family.</text>
</comment>
<dbReference type="InterPro" id="IPR054542">
    <property type="entry name" value="Cys_met_metab_PP"/>
</dbReference>
<evidence type="ECO:0000256" key="7">
    <source>
        <dbReference type="ARBA" id="ARBA00047625"/>
    </source>
</evidence>
<dbReference type="Proteomes" id="UP000256478">
    <property type="component" value="Unassembled WGS sequence"/>
</dbReference>
<evidence type="ECO:0000313" key="11">
    <source>
        <dbReference type="EMBL" id="REL26805.1"/>
    </source>
</evidence>
<feature type="modified residue" description="N6-(pyridoxal phosphate)lysine" evidence="8">
    <location>
        <position position="221"/>
    </location>
</feature>
<evidence type="ECO:0000256" key="4">
    <source>
        <dbReference type="ARBA" id="ARBA00023239"/>
    </source>
</evidence>
<dbReference type="InterPro" id="IPR015422">
    <property type="entry name" value="PyrdxlP-dep_Trfase_small"/>
</dbReference>
<dbReference type="InterPro" id="IPR000277">
    <property type="entry name" value="Cys/Met-Metab_PyrdxlP-dep_enz"/>
</dbReference>